<proteinExistence type="predicted"/>
<dbReference type="Proteomes" id="UP001055091">
    <property type="component" value="Unassembled WGS sequence"/>
</dbReference>
<dbReference type="Gene3D" id="3.40.50.720">
    <property type="entry name" value="NAD(P)-binding Rossmann-like Domain"/>
    <property type="match status" value="1"/>
</dbReference>
<feature type="domain" description="NAD-dependent epimerase/dehydratase" evidence="1">
    <location>
        <begin position="3"/>
        <end position="221"/>
    </location>
</feature>
<dbReference type="InterPro" id="IPR036291">
    <property type="entry name" value="NAD(P)-bd_dom_sf"/>
</dbReference>
<protein>
    <recommendedName>
        <fullName evidence="1">NAD-dependent epimerase/dehydratase domain-containing protein</fullName>
    </recommendedName>
</protein>
<dbReference type="RefSeq" id="WP_058085600.1">
    <property type="nucleotide sequence ID" value="NZ_BQNJ01000001.1"/>
</dbReference>
<reference evidence="2" key="1">
    <citation type="submission" date="2022-01" db="EMBL/GenBank/DDBJ databases">
        <title>Novel bile acid biosynthetic pathways are enriched in the microbiome of centenarians.</title>
        <authorList>
            <person name="Sato Y."/>
            <person name="Atarashi K."/>
            <person name="Plichta R.D."/>
            <person name="Arai Y."/>
            <person name="Sasajima S."/>
            <person name="Kearney M.S."/>
            <person name="Suda W."/>
            <person name="Takeshita K."/>
            <person name="Sasaki T."/>
            <person name="Okamoto S."/>
            <person name="Skelly N.A."/>
            <person name="Okamura Y."/>
            <person name="Vlamakis H."/>
            <person name="Li Y."/>
            <person name="Tanoue T."/>
            <person name="Takei H."/>
            <person name="Nittono H."/>
            <person name="Narushima S."/>
            <person name="Irie J."/>
            <person name="Itoh H."/>
            <person name="Moriya K."/>
            <person name="Sugiura Y."/>
            <person name="Suematsu M."/>
            <person name="Moritoki N."/>
            <person name="Shibata S."/>
            <person name="Littman R.D."/>
            <person name="Fischbach A.M."/>
            <person name="Uwamino Y."/>
            <person name="Inoue T."/>
            <person name="Honda A."/>
            <person name="Hattori M."/>
            <person name="Murai T."/>
            <person name="Xavier J.R."/>
            <person name="Hirose N."/>
            <person name="Honda K."/>
        </authorList>
    </citation>
    <scope>NUCLEOTIDE SEQUENCE</scope>
    <source>
        <strain evidence="2">CE91-St55</strain>
    </source>
</reference>
<gene>
    <name evidence="2" type="ORF">CE91St55_35880</name>
</gene>
<evidence type="ECO:0000259" key="1">
    <source>
        <dbReference type="Pfam" id="PF01370"/>
    </source>
</evidence>
<sequence length="319" mass="36464">MKVIVIGAAGHIGTYLVPMLVNAGYDTVAITRKMSAPYEDAPAWHTVQRVLIDRENDPGFIEKIKSMQPDIIIDLVNFNIEETKKIVENFQGTNLSHYLYCSSCWAHGMAEVLPFDPDSLRKEPLDAYGKDKFASEMYLKEQYRTNGFPATIIMPGQISGPGWTIINPWGNTSFKVIQDIADGKEICLPNFGQEIIHHVHGYDVAQVFFKAVTHRNQALGETFDAEADQQITLYGFARHLYQFFGHEPKIKFLPWEAWCEYEGNTEECDHTYYHIARSGYFSTDKAKRLLEYQPKYTNIETIDLAIQSYIDRGLITVSR</sequence>
<dbReference type="Pfam" id="PF01370">
    <property type="entry name" value="Epimerase"/>
    <property type="match status" value="1"/>
</dbReference>
<name>A0AA37JK21_9FIRM</name>
<dbReference type="EMBL" id="BQNJ01000001">
    <property type="protein sequence ID" value="GKH01607.1"/>
    <property type="molecule type" value="Genomic_DNA"/>
</dbReference>
<dbReference type="InterPro" id="IPR001509">
    <property type="entry name" value="Epimerase_deHydtase"/>
</dbReference>
<accession>A0AA37JK21</accession>
<evidence type="ECO:0000313" key="3">
    <source>
        <dbReference type="Proteomes" id="UP001055091"/>
    </source>
</evidence>
<dbReference type="SUPFAM" id="SSF51735">
    <property type="entry name" value="NAD(P)-binding Rossmann-fold domains"/>
    <property type="match status" value="1"/>
</dbReference>
<organism evidence="2 3">
    <name type="scientific">Hungatella hathewayi</name>
    <dbReference type="NCBI Taxonomy" id="154046"/>
    <lineage>
        <taxon>Bacteria</taxon>
        <taxon>Bacillati</taxon>
        <taxon>Bacillota</taxon>
        <taxon>Clostridia</taxon>
        <taxon>Lachnospirales</taxon>
        <taxon>Lachnospiraceae</taxon>
        <taxon>Hungatella</taxon>
    </lineage>
</organism>
<evidence type="ECO:0000313" key="2">
    <source>
        <dbReference type="EMBL" id="GKH01607.1"/>
    </source>
</evidence>
<dbReference type="PANTHER" id="PTHR43245">
    <property type="entry name" value="BIFUNCTIONAL POLYMYXIN RESISTANCE PROTEIN ARNA"/>
    <property type="match status" value="1"/>
</dbReference>
<dbReference type="InterPro" id="IPR050177">
    <property type="entry name" value="Lipid_A_modif_metabolic_enz"/>
</dbReference>
<dbReference type="AlphaFoldDB" id="A0AA37JK21"/>
<comment type="caution">
    <text evidence="2">The sequence shown here is derived from an EMBL/GenBank/DDBJ whole genome shotgun (WGS) entry which is preliminary data.</text>
</comment>